<comment type="subcellular location">
    <subcellularLocation>
        <location evidence="1 7">Cell membrane</location>
        <topology evidence="1 7">Multi-pass membrane protein</topology>
    </subcellularLocation>
</comment>
<proteinExistence type="inferred from homology"/>
<dbReference type="AlphaFoldDB" id="A0A3S3RJQ6"/>
<evidence type="ECO:0000313" key="8">
    <source>
        <dbReference type="EMBL" id="RWS02012.1"/>
    </source>
</evidence>
<dbReference type="OrthoDB" id="10050321at2759"/>
<evidence type="ECO:0000256" key="3">
    <source>
        <dbReference type="ARBA" id="ARBA00022475"/>
    </source>
</evidence>
<evidence type="ECO:0000313" key="9">
    <source>
        <dbReference type="EMBL" id="RWS08111.1"/>
    </source>
</evidence>
<feature type="transmembrane region" description="Helical" evidence="7">
    <location>
        <begin position="35"/>
        <end position="57"/>
    </location>
</feature>
<protein>
    <recommendedName>
        <fullName evidence="7">Sodium/potassium-transporting ATPase subunit beta-1-interacting protein</fullName>
        <shortName evidence="7">Na(+)/K(+)-transporting ATPase subunit beta-1-interacting protein</shortName>
    </recommendedName>
</protein>
<sequence>MGTQCLKAKCSLLFLCFLQLLFTIVRQVFDFLGQVWTSILFNFFSILITIVGCFGGFESRNCYLYVYCFWQILSFLWNLFVVCFYLEIGSLFDRDKDENVLNLGTGSRSWFESNGPLCEPIFNESHPVSSHQTFIRPIHVKGCVLYYFVIESIQATIQIVLSIFAFISSFFLIYYNSHESTVGTDHRRRMPPTTALPAYSISQSMRQSMRRSNNELENESLPSFYDINQYNVKSSSRNSLKSSKNSNRNLSSHLYINTQML</sequence>
<evidence type="ECO:0000256" key="4">
    <source>
        <dbReference type="ARBA" id="ARBA00022692"/>
    </source>
</evidence>
<keyword evidence="3 7" id="KW-1003">Cell membrane</keyword>
<dbReference type="InterPro" id="IPR008516">
    <property type="entry name" value="Na/K-Atpase_Interacting"/>
</dbReference>
<keyword evidence="5 7" id="KW-1133">Transmembrane helix</keyword>
<keyword evidence="4 7" id="KW-0812">Transmembrane</keyword>
<dbReference type="PANTHER" id="PTHR13084">
    <property type="entry name" value="T-CELL LYMPHOMA BREAKPOINT-ASSOCIATED TARGET 1-RELATED"/>
    <property type="match status" value="1"/>
</dbReference>
<evidence type="ECO:0000313" key="10">
    <source>
        <dbReference type="Proteomes" id="UP000285301"/>
    </source>
</evidence>
<evidence type="ECO:0000256" key="5">
    <source>
        <dbReference type="ARBA" id="ARBA00022989"/>
    </source>
</evidence>
<evidence type="ECO:0000256" key="2">
    <source>
        <dbReference type="ARBA" id="ARBA00006364"/>
    </source>
</evidence>
<feature type="transmembrane region" description="Helical" evidence="7">
    <location>
        <begin position="64"/>
        <end position="88"/>
    </location>
</feature>
<gene>
    <name evidence="9" type="ORF">B4U79_03101</name>
    <name evidence="8" type="ORF">B4U79_11821</name>
</gene>
<keyword evidence="6 7" id="KW-0472">Membrane</keyword>
<feature type="transmembrane region" description="Helical" evidence="7">
    <location>
        <begin position="12"/>
        <end position="29"/>
    </location>
</feature>
<keyword evidence="10" id="KW-1185">Reference proteome</keyword>
<dbReference type="EMBL" id="NCKU01008289">
    <property type="protein sequence ID" value="RWS02012.1"/>
    <property type="molecule type" value="Genomic_DNA"/>
</dbReference>
<feature type="transmembrane region" description="Helical" evidence="7">
    <location>
        <begin position="155"/>
        <end position="175"/>
    </location>
</feature>
<dbReference type="Proteomes" id="UP000285301">
    <property type="component" value="Unassembled WGS sequence"/>
</dbReference>
<evidence type="ECO:0000256" key="1">
    <source>
        <dbReference type="ARBA" id="ARBA00004651"/>
    </source>
</evidence>
<dbReference type="GO" id="GO:0005886">
    <property type="term" value="C:plasma membrane"/>
    <property type="evidence" value="ECO:0007669"/>
    <property type="project" value="UniProtKB-SubCell"/>
</dbReference>
<reference evidence="8" key="2">
    <citation type="submission" date="2018-11" db="EMBL/GenBank/DDBJ databases">
        <title>Trombidioid mite genomics.</title>
        <authorList>
            <person name="Dong X."/>
        </authorList>
    </citation>
    <scope>NUCLEOTIDE SEQUENCE</scope>
    <source>
        <strain evidence="8">UoL-WK</strain>
    </source>
</reference>
<comment type="caution">
    <text evidence="8">The sequence shown here is derived from an EMBL/GenBank/DDBJ whole genome shotgun (WGS) entry which is preliminary data.</text>
</comment>
<evidence type="ECO:0000256" key="6">
    <source>
        <dbReference type="ARBA" id="ARBA00023136"/>
    </source>
</evidence>
<evidence type="ECO:0000256" key="7">
    <source>
        <dbReference type="RuleBase" id="RU368041"/>
    </source>
</evidence>
<comment type="similarity">
    <text evidence="2 7">Belongs to the NKAIN family.</text>
</comment>
<dbReference type="Pfam" id="PF05640">
    <property type="entry name" value="NKAIN"/>
    <property type="match status" value="1"/>
</dbReference>
<accession>A0A3S3RJQ6</accession>
<reference evidence="8 10" key="1">
    <citation type="journal article" date="2018" name="Gigascience">
        <title>Genomes of trombidid mites reveal novel predicted allergens and laterally-transferred genes associated with secondary metabolism.</title>
        <authorList>
            <person name="Dong X."/>
            <person name="Chaisiri K."/>
            <person name="Xia D."/>
            <person name="Armstrong S.D."/>
            <person name="Fang Y."/>
            <person name="Donnelly M.J."/>
            <person name="Kadowaki T."/>
            <person name="McGarry J.W."/>
            <person name="Darby A.C."/>
            <person name="Makepeace B.L."/>
        </authorList>
    </citation>
    <scope>NUCLEOTIDE SEQUENCE [LARGE SCALE GENOMIC DNA]</scope>
    <source>
        <strain evidence="8">UoL-WK</strain>
    </source>
</reference>
<dbReference type="GO" id="GO:0002028">
    <property type="term" value="P:regulation of sodium ion transport"/>
    <property type="evidence" value="ECO:0007669"/>
    <property type="project" value="UniProtKB-UniRule"/>
</dbReference>
<name>A0A3S3RJQ6_9ACAR</name>
<dbReference type="EMBL" id="NCKU01003132">
    <property type="protein sequence ID" value="RWS08111.1"/>
    <property type="molecule type" value="Genomic_DNA"/>
</dbReference>
<organism evidence="8 10">
    <name type="scientific">Dinothrombium tinctorium</name>
    <dbReference type="NCBI Taxonomy" id="1965070"/>
    <lineage>
        <taxon>Eukaryota</taxon>
        <taxon>Metazoa</taxon>
        <taxon>Ecdysozoa</taxon>
        <taxon>Arthropoda</taxon>
        <taxon>Chelicerata</taxon>
        <taxon>Arachnida</taxon>
        <taxon>Acari</taxon>
        <taxon>Acariformes</taxon>
        <taxon>Trombidiformes</taxon>
        <taxon>Prostigmata</taxon>
        <taxon>Anystina</taxon>
        <taxon>Parasitengona</taxon>
        <taxon>Trombidioidea</taxon>
        <taxon>Trombidiidae</taxon>
        <taxon>Dinothrombium</taxon>
    </lineage>
</organism>
<dbReference type="PANTHER" id="PTHR13084:SF6">
    <property type="entry name" value="SODIUM_POTASSIUM-TRANSPORTING ATPASE SUBUNIT BETA-1-INTERACTING PROTEIN"/>
    <property type="match status" value="1"/>
</dbReference>